<dbReference type="AlphaFoldDB" id="A0A1V4SUY3"/>
<dbReference type="OrthoDB" id="2066498at2"/>
<evidence type="ECO:0000313" key="2">
    <source>
        <dbReference type="EMBL" id="OPX47257.1"/>
    </source>
</evidence>
<name>A0A1V4SUY3_9CLOT</name>
<proteinExistence type="predicted"/>
<evidence type="ECO:0000313" key="3">
    <source>
        <dbReference type="Proteomes" id="UP000191448"/>
    </source>
</evidence>
<accession>A0A1V4SUY3</accession>
<dbReference type="PROSITE" id="PS51257">
    <property type="entry name" value="PROKAR_LIPOPROTEIN"/>
    <property type="match status" value="1"/>
</dbReference>
<dbReference type="EMBL" id="LTAY01000050">
    <property type="protein sequence ID" value="OPX47257.1"/>
    <property type="molecule type" value="Genomic_DNA"/>
</dbReference>
<comment type="caution">
    <text evidence="2">The sequence shown here is derived from an EMBL/GenBank/DDBJ whole genome shotgun (WGS) entry which is preliminary data.</text>
</comment>
<sequence>MKIRKFKAILFILGIGISISFFGCNNVKNTTDNVERNVEQGINNSKNNSNSLNKSINKNIPQFTESEISIDNQYLINELNKKGFDAKKIKANSNPYDELFSVPKEEIQVNGGYISIYQYGVGDKLRMVSDLNSLNDNAYLFSQNKGNWVQNFHLYKKGRIFVVYDGADQKILTALSEILGKNI</sequence>
<organism evidence="2 3">
    <name type="scientific">Clostridium thermobutyricum DSM 4928</name>
    <dbReference type="NCBI Taxonomy" id="1121339"/>
    <lineage>
        <taxon>Bacteria</taxon>
        <taxon>Bacillati</taxon>
        <taxon>Bacillota</taxon>
        <taxon>Clostridia</taxon>
        <taxon>Eubacteriales</taxon>
        <taxon>Clostridiaceae</taxon>
        <taxon>Clostridium</taxon>
    </lineage>
</organism>
<protein>
    <recommendedName>
        <fullName evidence="4">Lipoprotein</fullName>
    </recommendedName>
</protein>
<feature type="signal peptide" evidence="1">
    <location>
        <begin position="1"/>
        <end position="23"/>
    </location>
</feature>
<feature type="chain" id="PRO_5038534303" description="Lipoprotein" evidence="1">
    <location>
        <begin position="24"/>
        <end position="183"/>
    </location>
</feature>
<dbReference type="Proteomes" id="UP000191448">
    <property type="component" value="Unassembled WGS sequence"/>
</dbReference>
<dbReference type="RefSeq" id="WP_080023268.1">
    <property type="nucleotide sequence ID" value="NZ_LTAY01000050.1"/>
</dbReference>
<reference evidence="2 3" key="1">
    <citation type="submission" date="2016-02" db="EMBL/GenBank/DDBJ databases">
        <title>Genome sequence of Clostridium thermobutyricum DSM 4928.</title>
        <authorList>
            <person name="Poehlein A."/>
            <person name="Daniel R."/>
        </authorList>
    </citation>
    <scope>NUCLEOTIDE SEQUENCE [LARGE SCALE GENOMIC DNA]</scope>
    <source>
        <strain evidence="2 3">DSM 4928</strain>
    </source>
</reference>
<evidence type="ECO:0008006" key="4">
    <source>
        <dbReference type="Google" id="ProtNLM"/>
    </source>
</evidence>
<evidence type="ECO:0000256" key="1">
    <source>
        <dbReference type="SAM" id="SignalP"/>
    </source>
</evidence>
<gene>
    <name evidence="2" type="ORF">CLTHE_20680</name>
</gene>
<keyword evidence="1" id="KW-0732">Signal</keyword>